<evidence type="ECO:0000256" key="1">
    <source>
        <dbReference type="ARBA" id="ARBA00000085"/>
    </source>
</evidence>
<protein>
    <recommendedName>
        <fullName evidence="3">histidine kinase</fullName>
        <ecNumber evidence="3">2.7.13.3</ecNumber>
    </recommendedName>
</protein>
<dbReference type="Proteomes" id="UP000219621">
    <property type="component" value="Unassembled WGS sequence"/>
</dbReference>
<evidence type="ECO:0000256" key="4">
    <source>
        <dbReference type="ARBA" id="ARBA00022475"/>
    </source>
</evidence>
<evidence type="ECO:0000256" key="7">
    <source>
        <dbReference type="ARBA" id="ARBA00022692"/>
    </source>
</evidence>
<proteinExistence type="predicted"/>
<dbReference type="CDD" id="cd00082">
    <property type="entry name" value="HisKA"/>
    <property type="match status" value="1"/>
</dbReference>
<dbReference type="Pfam" id="PF00512">
    <property type="entry name" value="HisKA"/>
    <property type="match status" value="1"/>
</dbReference>
<feature type="transmembrane region" description="Helical" evidence="11">
    <location>
        <begin position="259"/>
        <end position="281"/>
    </location>
</feature>
<feature type="transmembrane region" description="Helical" evidence="11">
    <location>
        <begin position="152"/>
        <end position="174"/>
    </location>
</feature>
<comment type="subcellular location">
    <subcellularLocation>
        <location evidence="2">Cell membrane</location>
        <topology evidence="2">Multi-pass membrane protein</topology>
    </subcellularLocation>
</comment>
<evidence type="ECO:0000313" key="15">
    <source>
        <dbReference type="EMBL" id="SOE01240.1"/>
    </source>
</evidence>
<sequence length="667" mass="70757">MTADRLKTPLQLALAVAAGTGVYAVAAVAALGAAKVQGAVVPLWPAAGVALAAVLLFGPRLLVVPALGHLAAWLPLSEHGAPLIAGAAATAGTAVAWLVMRRLGGPVRPIGSLRQVLALLVAAMVGGVAAGALGAGLLMLRDGFPPDVFLRIAVGWTVGDAIGIICVTPLLLALPELRRTPVPWRRGPEGILLLALTAVVAAASADGRLPLGQELGGAVWLLVPFLIWSALRFGVGGAAATGLAAATAAAFGGAGEGTLVPLLLFIGTVTLMGLLLAAGGVERRDAVAEARRLSSAVEQSAASVVITDTDGRLTYVNPRFTETSGWLPQEVLGRTLDFLRTGRTSPAEYAEMWRTLEAGRVWHGEFLNRRKDGSLWWEQASIAPVRDELGRVTHYVAVKEDISERKETERRLRSMVDELRRSNRELQHFASIVAHDLQEPLRAISGFAQLLRKRYGDRLDAEADSYIDYMVGGSEHMKAMFRDLMDYSQVDAAPMAPADVDLAAVVADVRDALHREITEAGADVVVGPLPVVCCSRRQMEMVFAHLVANGLKFRHPDRPPRIVVGAARRSEAWEVHVLDNGIGIPPEQAKGLFVLFRRLHTQAQYAGTGIGLAISRRIVERHGGRIWAESDGLSGTAIRFTLPLGVRPPGAAAAAPSGRTTLEDLPA</sequence>
<dbReference type="SMART" id="SM00086">
    <property type="entry name" value="PAC"/>
    <property type="match status" value="1"/>
</dbReference>
<evidence type="ECO:0000313" key="16">
    <source>
        <dbReference type="Proteomes" id="UP000219621"/>
    </source>
</evidence>
<dbReference type="Pfam" id="PF05231">
    <property type="entry name" value="MASE1"/>
    <property type="match status" value="1"/>
</dbReference>
<feature type="domain" description="PAC" evidence="14">
    <location>
        <begin position="362"/>
        <end position="414"/>
    </location>
</feature>
<evidence type="ECO:0000259" key="14">
    <source>
        <dbReference type="PROSITE" id="PS50113"/>
    </source>
</evidence>
<keyword evidence="9 11" id="KW-1133">Transmembrane helix</keyword>
<keyword evidence="16" id="KW-1185">Reference proteome</keyword>
<evidence type="ECO:0000256" key="10">
    <source>
        <dbReference type="ARBA" id="ARBA00023136"/>
    </source>
</evidence>
<dbReference type="Gene3D" id="1.10.287.130">
    <property type="match status" value="1"/>
</dbReference>
<dbReference type="GO" id="GO:0005886">
    <property type="term" value="C:plasma membrane"/>
    <property type="evidence" value="ECO:0007669"/>
    <property type="project" value="UniProtKB-SubCell"/>
</dbReference>
<dbReference type="SMART" id="SM00091">
    <property type="entry name" value="PAS"/>
    <property type="match status" value="1"/>
</dbReference>
<dbReference type="PANTHER" id="PTHR43304:SF1">
    <property type="entry name" value="PAC DOMAIN-CONTAINING PROTEIN"/>
    <property type="match status" value="1"/>
</dbReference>
<evidence type="ECO:0000256" key="5">
    <source>
        <dbReference type="ARBA" id="ARBA00022553"/>
    </source>
</evidence>
<feature type="transmembrane region" description="Helical" evidence="11">
    <location>
        <begin position="186"/>
        <end position="205"/>
    </location>
</feature>
<dbReference type="PROSITE" id="PS50109">
    <property type="entry name" value="HIS_KIN"/>
    <property type="match status" value="1"/>
</dbReference>
<dbReference type="Gene3D" id="3.30.565.10">
    <property type="entry name" value="Histidine kinase-like ATPase, C-terminal domain"/>
    <property type="match status" value="1"/>
</dbReference>
<keyword evidence="10 11" id="KW-0472">Membrane</keyword>
<dbReference type="InterPro" id="IPR000014">
    <property type="entry name" value="PAS"/>
</dbReference>
<dbReference type="Pfam" id="PF02518">
    <property type="entry name" value="HATPase_c"/>
    <property type="match status" value="1"/>
</dbReference>
<feature type="transmembrane region" description="Helical" evidence="11">
    <location>
        <begin position="83"/>
        <end position="104"/>
    </location>
</feature>
<dbReference type="InterPro" id="IPR035965">
    <property type="entry name" value="PAS-like_dom_sf"/>
</dbReference>
<dbReference type="InterPro" id="IPR007895">
    <property type="entry name" value="MASE1"/>
</dbReference>
<evidence type="ECO:0000256" key="2">
    <source>
        <dbReference type="ARBA" id="ARBA00004651"/>
    </source>
</evidence>
<dbReference type="InterPro" id="IPR001610">
    <property type="entry name" value="PAC"/>
</dbReference>
<dbReference type="PROSITE" id="PS50113">
    <property type="entry name" value="PAC"/>
    <property type="match status" value="1"/>
</dbReference>
<feature type="transmembrane region" description="Helical" evidence="11">
    <location>
        <begin position="225"/>
        <end position="252"/>
    </location>
</feature>
<dbReference type="AlphaFoldDB" id="A0A286H0C2"/>
<dbReference type="EMBL" id="OCNJ01000017">
    <property type="protein sequence ID" value="SOE01240.1"/>
    <property type="molecule type" value="Genomic_DNA"/>
</dbReference>
<dbReference type="GO" id="GO:0000155">
    <property type="term" value="F:phosphorelay sensor kinase activity"/>
    <property type="evidence" value="ECO:0007669"/>
    <property type="project" value="InterPro"/>
</dbReference>
<dbReference type="SMART" id="SM00388">
    <property type="entry name" value="HisKA"/>
    <property type="match status" value="1"/>
</dbReference>
<evidence type="ECO:0000256" key="8">
    <source>
        <dbReference type="ARBA" id="ARBA00022777"/>
    </source>
</evidence>
<evidence type="ECO:0000256" key="9">
    <source>
        <dbReference type="ARBA" id="ARBA00022989"/>
    </source>
</evidence>
<dbReference type="CDD" id="cd00130">
    <property type="entry name" value="PAS"/>
    <property type="match status" value="1"/>
</dbReference>
<dbReference type="InterPro" id="IPR005467">
    <property type="entry name" value="His_kinase_dom"/>
</dbReference>
<dbReference type="InterPro" id="IPR003661">
    <property type="entry name" value="HisK_dim/P_dom"/>
</dbReference>
<dbReference type="NCBIfam" id="TIGR00229">
    <property type="entry name" value="sensory_box"/>
    <property type="match status" value="1"/>
</dbReference>
<dbReference type="SUPFAM" id="SSF55785">
    <property type="entry name" value="PYP-like sensor domain (PAS domain)"/>
    <property type="match status" value="1"/>
</dbReference>
<feature type="transmembrane region" description="Helical" evidence="11">
    <location>
        <begin position="12"/>
        <end position="31"/>
    </location>
</feature>
<dbReference type="PANTHER" id="PTHR43304">
    <property type="entry name" value="PHYTOCHROME-LIKE PROTEIN CPH1"/>
    <property type="match status" value="1"/>
</dbReference>
<dbReference type="InterPro" id="IPR003594">
    <property type="entry name" value="HATPase_dom"/>
</dbReference>
<accession>A0A286H0C2</accession>
<feature type="transmembrane region" description="Helical" evidence="11">
    <location>
        <begin position="116"/>
        <end position="140"/>
    </location>
</feature>
<dbReference type="EC" id="2.7.13.3" evidence="3"/>
<dbReference type="InterPro" id="IPR000700">
    <property type="entry name" value="PAS-assoc_C"/>
</dbReference>
<evidence type="ECO:0000256" key="11">
    <source>
        <dbReference type="SAM" id="Phobius"/>
    </source>
</evidence>
<name>A0A286H0C2_9PROT</name>
<gene>
    <name evidence="15" type="ORF">SAMN05421508_11717</name>
</gene>
<keyword evidence="4" id="KW-1003">Cell membrane</keyword>
<reference evidence="15 16" key="1">
    <citation type="submission" date="2017-09" db="EMBL/GenBank/DDBJ databases">
        <authorList>
            <person name="Ehlers B."/>
            <person name="Leendertz F.H."/>
        </authorList>
    </citation>
    <scope>NUCLEOTIDE SEQUENCE [LARGE SCALE GENOMIC DNA]</scope>
    <source>
        <strain evidence="15 16">USBA 140</strain>
    </source>
</reference>
<dbReference type="InterPro" id="IPR036890">
    <property type="entry name" value="HATPase_C_sf"/>
</dbReference>
<dbReference type="SUPFAM" id="SSF47384">
    <property type="entry name" value="Homodimeric domain of signal transducing histidine kinase"/>
    <property type="match status" value="1"/>
</dbReference>
<feature type="transmembrane region" description="Helical" evidence="11">
    <location>
        <begin position="43"/>
        <end position="63"/>
    </location>
</feature>
<evidence type="ECO:0000256" key="6">
    <source>
        <dbReference type="ARBA" id="ARBA00022679"/>
    </source>
</evidence>
<keyword evidence="5" id="KW-0597">Phosphoprotein</keyword>
<dbReference type="PROSITE" id="PS50112">
    <property type="entry name" value="PAS"/>
    <property type="match status" value="1"/>
</dbReference>
<feature type="domain" description="Histidine kinase" evidence="12">
    <location>
        <begin position="432"/>
        <end position="646"/>
    </location>
</feature>
<feature type="domain" description="PAS" evidence="13">
    <location>
        <begin position="289"/>
        <end position="339"/>
    </location>
</feature>
<evidence type="ECO:0000256" key="3">
    <source>
        <dbReference type="ARBA" id="ARBA00012438"/>
    </source>
</evidence>
<evidence type="ECO:0000259" key="12">
    <source>
        <dbReference type="PROSITE" id="PS50109"/>
    </source>
</evidence>
<dbReference type="InterPro" id="IPR004358">
    <property type="entry name" value="Sig_transdc_His_kin-like_C"/>
</dbReference>
<comment type="catalytic activity">
    <reaction evidence="1">
        <text>ATP + protein L-histidine = ADP + protein N-phospho-L-histidine.</text>
        <dbReference type="EC" id="2.7.13.3"/>
    </reaction>
</comment>
<dbReference type="Pfam" id="PF13426">
    <property type="entry name" value="PAS_9"/>
    <property type="match status" value="1"/>
</dbReference>
<dbReference type="SUPFAM" id="SSF55874">
    <property type="entry name" value="ATPase domain of HSP90 chaperone/DNA topoisomerase II/histidine kinase"/>
    <property type="match status" value="1"/>
</dbReference>
<dbReference type="InterPro" id="IPR052162">
    <property type="entry name" value="Sensor_kinase/Photoreceptor"/>
</dbReference>
<dbReference type="RefSeq" id="WP_176525316.1">
    <property type="nucleotide sequence ID" value="NZ_OCNJ01000017.1"/>
</dbReference>
<evidence type="ECO:0000259" key="13">
    <source>
        <dbReference type="PROSITE" id="PS50112"/>
    </source>
</evidence>
<dbReference type="InterPro" id="IPR036097">
    <property type="entry name" value="HisK_dim/P_sf"/>
</dbReference>
<keyword evidence="6" id="KW-0808">Transferase</keyword>
<keyword evidence="8" id="KW-0418">Kinase</keyword>
<dbReference type="SMART" id="SM00387">
    <property type="entry name" value="HATPase_c"/>
    <property type="match status" value="1"/>
</dbReference>
<dbReference type="PRINTS" id="PR00344">
    <property type="entry name" value="BCTRLSENSOR"/>
</dbReference>
<dbReference type="Gene3D" id="3.30.450.20">
    <property type="entry name" value="PAS domain"/>
    <property type="match status" value="1"/>
</dbReference>
<keyword evidence="7 11" id="KW-0812">Transmembrane</keyword>
<organism evidence="15 16">
    <name type="scientific">Caenispirillum bisanense</name>
    <dbReference type="NCBI Taxonomy" id="414052"/>
    <lineage>
        <taxon>Bacteria</taxon>
        <taxon>Pseudomonadati</taxon>
        <taxon>Pseudomonadota</taxon>
        <taxon>Alphaproteobacteria</taxon>
        <taxon>Rhodospirillales</taxon>
        <taxon>Novispirillaceae</taxon>
        <taxon>Caenispirillum</taxon>
    </lineage>
</organism>